<sequence length="681" mass="73630">MKVAILIVVLIAAHTSAVPPCELKEVKDENPIKVTPSWVSQGCWSADTSEGREIHLINLNLDMISWVRLTEQGFFFLRKGDSIFFFFFFFLQLIRSDSWITVTGPDNTVDLDLPAVIQSDSNSLLGWVKSKFGAVTSFTELIDPQSITFNAGRGHSQDCELQTNFTQGKYLEYLPVTTSVEVKFCRIPMPLKAKEEVHIIRHLPVDTMTPRLIEVNFTHHNPSTLILQGPNTTTWKIICRIHCKFKSNNPFIIMGHLLLPNSPNLPASYEGLLKFAEADSNTAPASYTEISTDSKRLKVYMKSMTNTAPQLPSTSLQTTTSPNKPKTTMQLYLSPDYRSPSEGIVEVLSNKTIYAEVSTSLSMEGAKLDIENCSLRARALGMELKSLDIKKETCNPKTCSSRRFSFTLKPVQEHHSQRWDLQCFTAVTFVPHLILREGVERGLKVIKAISTLQPRVFHGLELGAVQGLCILPHRSLPGGGSVVHPNTLQCKPQYREHPEHPLLQQQHGIGSPSSPLPDTGSPSSPLPGTVSPSSPLPGIGSPSSPLPGIGSPSSPLPDTGSPSSPLPDIGSPSSPLPGIGSPSSPLPGTGSPSSPLPGTGSPSSPLPGTGSPSSPLPDTGSPSSPCLTQEPILSLPDTGAPAWEPILSPCLLDTRTPSQTRGQGDLPRALLDARPCSMEPI</sequence>
<comment type="caution">
    <text evidence="5">The sequence shown here is derived from an EMBL/GenBank/DDBJ whole genome shotgun (WGS) entry which is preliminary data.</text>
</comment>
<feature type="compositionally biased region" description="Polar residues" evidence="2">
    <location>
        <begin position="504"/>
        <end position="513"/>
    </location>
</feature>
<dbReference type="Proteomes" id="UP001369086">
    <property type="component" value="Unassembled WGS sequence"/>
</dbReference>
<keyword evidence="1" id="KW-0325">Glycoprotein</keyword>
<dbReference type="InterPro" id="IPR058899">
    <property type="entry name" value="TGFBR3/Endoglin-like_N"/>
</dbReference>
<evidence type="ECO:0000259" key="4">
    <source>
        <dbReference type="Pfam" id="PF26060"/>
    </source>
</evidence>
<gene>
    <name evidence="5" type="ORF">HHUSO_G30221</name>
</gene>
<feature type="region of interest" description="Disordered" evidence="2">
    <location>
        <begin position="504"/>
        <end position="681"/>
    </location>
</feature>
<evidence type="ECO:0000313" key="6">
    <source>
        <dbReference type="Proteomes" id="UP001369086"/>
    </source>
</evidence>
<protein>
    <submittedName>
        <fullName evidence="5">Endoglin isoform X1</fullName>
    </submittedName>
</protein>
<feature type="domain" description="TGFBR3/Endoglin-like N-terminal" evidence="4">
    <location>
        <begin position="120"/>
        <end position="173"/>
    </location>
</feature>
<evidence type="ECO:0000256" key="3">
    <source>
        <dbReference type="SAM" id="SignalP"/>
    </source>
</evidence>
<accession>A0ABR0YDN6</accession>
<keyword evidence="3" id="KW-0732">Signal</keyword>
<evidence type="ECO:0000256" key="1">
    <source>
        <dbReference type="ARBA" id="ARBA00023180"/>
    </source>
</evidence>
<evidence type="ECO:0000313" key="5">
    <source>
        <dbReference type="EMBL" id="KAK6470742.1"/>
    </source>
</evidence>
<feature type="compositionally biased region" description="Low complexity" evidence="2">
    <location>
        <begin position="531"/>
        <end position="625"/>
    </location>
</feature>
<organism evidence="5 6">
    <name type="scientific">Huso huso</name>
    <name type="common">Beluga</name>
    <name type="synonym">Acipenser huso</name>
    <dbReference type="NCBI Taxonomy" id="61971"/>
    <lineage>
        <taxon>Eukaryota</taxon>
        <taxon>Metazoa</taxon>
        <taxon>Chordata</taxon>
        <taxon>Craniata</taxon>
        <taxon>Vertebrata</taxon>
        <taxon>Euteleostomi</taxon>
        <taxon>Actinopterygii</taxon>
        <taxon>Chondrostei</taxon>
        <taxon>Acipenseriformes</taxon>
        <taxon>Acipenseridae</taxon>
        <taxon>Huso</taxon>
    </lineage>
</organism>
<feature type="chain" id="PRO_5046110915" evidence="3">
    <location>
        <begin position="18"/>
        <end position="681"/>
    </location>
</feature>
<proteinExistence type="predicted"/>
<dbReference type="EMBL" id="JAHFZB010000034">
    <property type="protein sequence ID" value="KAK6470742.1"/>
    <property type="molecule type" value="Genomic_DNA"/>
</dbReference>
<keyword evidence="6" id="KW-1185">Reference proteome</keyword>
<feature type="signal peptide" evidence="3">
    <location>
        <begin position="1"/>
        <end position="17"/>
    </location>
</feature>
<reference evidence="5 6" key="1">
    <citation type="submission" date="2021-05" db="EMBL/GenBank/DDBJ databases">
        <authorList>
            <person name="Zahm M."/>
            <person name="Klopp C."/>
            <person name="Cabau C."/>
            <person name="Kuhl H."/>
            <person name="Suciu R."/>
            <person name="Ciorpac M."/>
            <person name="Holostenco D."/>
            <person name="Gessner J."/>
            <person name="Wuertz S."/>
            <person name="Hohne C."/>
            <person name="Stock M."/>
            <person name="Gislard M."/>
            <person name="Lluch J."/>
            <person name="Milhes M."/>
            <person name="Lampietro C."/>
            <person name="Lopez Roques C."/>
            <person name="Donnadieu C."/>
            <person name="Du K."/>
            <person name="Schartl M."/>
            <person name="Guiguen Y."/>
        </authorList>
    </citation>
    <scope>NUCLEOTIDE SEQUENCE [LARGE SCALE GENOMIC DNA]</scope>
    <source>
        <strain evidence="5">Hh-F2</strain>
        <tissue evidence="5">Blood</tissue>
    </source>
</reference>
<dbReference type="Pfam" id="PF26060">
    <property type="entry name" value="TGFBR3_N"/>
    <property type="match status" value="1"/>
</dbReference>
<name>A0ABR0YDN6_HUSHU</name>
<evidence type="ECO:0000256" key="2">
    <source>
        <dbReference type="SAM" id="MobiDB-lite"/>
    </source>
</evidence>